<dbReference type="PROSITE" id="PS50977">
    <property type="entry name" value="HTH_TETR_2"/>
    <property type="match status" value="1"/>
</dbReference>
<dbReference type="EMBL" id="JANYMP010000001">
    <property type="protein sequence ID" value="MCS7475538.1"/>
    <property type="molecule type" value="Genomic_DNA"/>
</dbReference>
<dbReference type="PANTHER" id="PTHR30055:SF234">
    <property type="entry name" value="HTH-TYPE TRANSCRIPTIONAL REGULATOR BETI"/>
    <property type="match status" value="1"/>
</dbReference>
<evidence type="ECO:0000313" key="7">
    <source>
        <dbReference type="Proteomes" id="UP001141259"/>
    </source>
</evidence>
<dbReference type="AlphaFoldDB" id="A0A9X2VIA9"/>
<evidence type="ECO:0000256" key="4">
    <source>
        <dbReference type="PROSITE-ProRule" id="PRU00335"/>
    </source>
</evidence>
<evidence type="ECO:0000256" key="2">
    <source>
        <dbReference type="ARBA" id="ARBA00023125"/>
    </source>
</evidence>
<proteinExistence type="predicted"/>
<keyword evidence="7" id="KW-1185">Reference proteome</keyword>
<dbReference type="SUPFAM" id="SSF48498">
    <property type="entry name" value="Tetracyclin repressor-like, C-terminal domain"/>
    <property type="match status" value="1"/>
</dbReference>
<dbReference type="InterPro" id="IPR025996">
    <property type="entry name" value="MT1864/Rv1816-like_C"/>
</dbReference>
<feature type="domain" description="HTH tetR-type" evidence="5">
    <location>
        <begin position="20"/>
        <end position="81"/>
    </location>
</feature>
<feature type="DNA-binding region" description="H-T-H motif" evidence="4">
    <location>
        <begin position="44"/>
        <end position="63"/>
    </location>
</feature>
<dbReference type="Proteomes" id="UP001141259">
    <property type="component" value="Unassembled WGS sequence"/>
</dbReference>
<evidence type="ECO:0000313" key="6">
    <source>
        <dbReference type="EMBL" id="MCS7475538.1"/>
    </source>
</evidence>
<organism evidence="6 7">
    <name type="scientific">Umezawaea endophytica</name>
    <dbReference type="NCBI Taxonomy" id="1654476"/>
    <lineage>
        <taxon>Bacteria</taxon>
        <taxon>Bacillati</taxon>
        <taxon>Actinomycetota</taxon>
        <taxon>Actinomycetes</taxon>
        <taxon>Pseudonocardiales</taxon>
        <taxon>Pseudonocardiaceae</taxon>
        <taxon>Umezawaea</taxon>
    </lineage>
</organism>
<dbReference type="SUPFAM" id="SSF46689">
    <property type="entry name" value="Homeodomain-like"/>
    <property type="match status" value="1"/>
</dbReference>
<keyword evidence="3" id="KW-0804">Transcription</keyword>
<accession>A0A9X2VIA9</accession>
<name>A0A9X2VIA9_9PSEU</name>
<keyword evidence="2 4" id="KW-0238">DNA-binding</keyword>
<dbReference type="InterPro" id="IPR001647">
    <property type="entry name" value="HTH_TetR"/>
</dbReference>
<keyword evidence="1" id="KW-0805">Transcription regulation</keyword>
<dbReference type="Pfam" id="PF13305">
    <property type="entry name" value="TetR_C_33"/>
    <property type="match status" value="1"/>
</dbReference>
<dbReference type="GO" id="GO:0003700">
    <property type="term" value="F:DNA-binding transcription factor activity"/>
    <property type="evidence" value="ECO:0007669"/>
    <property type="project" value="TreeGrafter"/>
</dbReference>
<dbReference type="InterPro" id="IPR050109">
    <property type="entry name" value="HTH-type_TetR-like_transc_reg"/>
</dbReference>
<evidence type="ECO:0000256" key="1">
    <source>
        <dbReference type="ARBA" id="ARBA00023015"/>
    </source>
</evidence>
<dbReference type="Pfam" id="PF00440">
    <property type="entry name" value="TetR_N"/>
    <property type="match status" value="1"/>
</dbReference>
<evidence type="ECO:0000259" key="5">
    <source>
        <dbReference type="PROSITE" id="PS50977"/>
    </source>
</evidence>
<dbReference type="InterPro" id="IPR009057">
    <property type="entry name" value="Homeodomain-like_sf"/>
</dbReference>
<dbReference type="RefSeq" id="WP_259621052.1">
    <property type="nucleotide sequence ID" value="NZ_JANYMP010000001.1"/>
</dbReference>
<dbReference type="Gene3D" id="1.10.357.10">
    <property type="entry name" value="Tetracycline Repressor, domain 2"/>
    <property type="match status" value="1"/>
</dbReference>
<protein>
    <submittedName>
        <fullName evidence="6">TetR/AcrR family transcriptional regulator</fullName>
    </submittedName>
</protein>
<comment type="caution">
    <text evidence="6">The sequence shown here is derived from an EMBL/GenBank/DDBJ whole genome shotgun (WGS) entry which is preliminary data.</text>
</comment>
<evidence type="ECO:0000256" key="3">
    <source>
        <dbReference type="ARBA" id="ARBA00023163"/>
    </source>
</evidence>
<dbReference type="PANTHER" id="PTHR30055">
    <property type="entry name" value="HTH-TYPE TRANSCRIPTIONAL REGULATOR RUTR"/>
    <property type="match status" value="1"/>
</dbReference>
<gene>
    <name evidence="6" type="ORF">NZH93_01625</name>
</gene>
<dbReference type="GO" id="GO:0000976">
    <property type="term" value="F:transcription cis-regulatory region binding"/>
    <property type="evidence" value="ECO:0007669"/>
    <property type="project" value="TreeGrafter"/>
</dbReference>
<dbReference type="InterPro" id="IPR036271">
    <property type="entry name" value="Tet_transcr_reg_TetR-rel_C_sf"/>
</dbReference>
<reference evidence="6" key="1">
    <citation type="submission" date="2022-08" db="EMBL/GenBank/DDBJ databases">
        <authorList>
            <person name="Tistechok S."/>
            <person name="Samborskyy M."/>
            <person name="Roman I."/>
        </authorList>
    </citation>
    <scope>NUCLEOTIDE SEQUENCE</scope>
    <source>
        <strain evidence="6">DSM 103496</strain>
    </source>
</reference>
<sequence>MSDAAGPPRPRARHRRGEGDLLRAEILAAATELLDASGDARAVTLRAVARGVGITASSIYPHFPDQSSVVLAVVRQAFAGLVDWLRSAVDQADDDPRQRLHALCQAYLDFSHDHPRRYRTMFGGIWTSAADSGTTPDVLADLGAEAVDLVVDCLTACVAAGCCTSEDPEADAVALWVGLHGLAHQRAASSAFPWPADITRRITVPLSHLVA</sequence>